<feature type="compositionally biased region" description="Polar residues" evidence="1">
    <location>
        <begin position="164"/>
        <end position="176"/>
    </location>
</feature>
<dbReference type="InterPro" id="IPR005162">
    <property type="entry name" value="Retrotrans_gag_dom"/>
</dbReference>
<gene>
    <name evidence="3" type="ORF">CR513_45527</name>
</gene>
<name>A0A371F8S3_MUCPR</name>
<accession>A0A371F8S3</accession>
<evidence type="ECO:0000256" key="1">
    <source>
        <dbReference type="SAM" id="MobiDB-lite"/>
    </source>
</evidence>
<feature type="compositionally biased region" description="Low complexity" evidence="1">
    <location>
        <begin position="208"/>
        <end position="225"/>
    </location>
</feature>
<feature type="region of interest" description="Disordered" evidence="1">
    <location>
        <begin position="142"/>
        <end position="225"/>
    </location>
</feature>
<protein>
    <recommendedName>
        <fullName evidence="2">Retrotransposon gag domain-containing protein</fullName>
    </recommendedName>
</protein>
<comment type="caution">
    <text evidence="3">The sequence shown here is derived from an EMBL/GenBank/DDBJ whole genome shotgun (WGS) entry which is preliminary data.</text>
</comment>
<feature type="non-terminal residue" evidence="3">
    <location>
        <position position="1"/>
    </location>
</feature>
<dbReference type="PANTHER" id="PTHR33223">
    <property type="entry name" value="CCHC-TYPE DOMAIN-CONTAINING PROTEIN"/>
    <property type="match status" value="1"/>
</dbReference>
<feature type="domain" description="Retrotransposon gag" evidence="2">
    <location>
        <begin position="1"/>
        <end position="66"/>
    </location>
</feature>
<evidence type="ECO:0000259" key="2">
    <source>
        <dbReference type="Pfam" id="PF03732"/>
    </source>
</evidence>
<dbReference type="PANTHER" id="PTHR33223:SF3">
    <property type="match status" value="1"/>
</dbReference>
<reference evidence="3" key="1">
    <citation type="submission" date="2018-05" db="EMBL/GenBank/DDBJ databases">
        <title>Draft genome of Mucuna pruriens seed.</title>
        <authorList>
            <person name="Nnadi N.E."/>
            <person name="Vos R."/>
            <person name="Hasami M.H."/>
            <person name="Devisetty U.K."/>
            <person name="Aguiy J.C."/>
        </authorList>
    </citation>
    <scope>NUCLEOTIDE SEQUENCE [LARGE SCALE GENOMIC DNA]</scope>
    <source>
        <strain evidence="3">JCA_2017</strain>
    </source>
</reference>
<dbReference type="Pfam" id="PF03732">
    <property type="entry name" value="Retrotrans_gag"/>
    <property type="match status" value="1"/>
</dbReference>
<sequence>MKRTFLEKFFPASRIASIQKEICGIRQHIGETLHEYWERFNKLCATCPHHQISEQLLVQYFYEGLSMMDRSMIDAAIRRPNPSRIVNEIGAATNQRLENQLTELTSLVRQLAVGQHQPAMEAKICGICTSVEHPTDMCPTLRETESDQPENVGAIGGFQYGKQPYQNRAFDNQQHGRQPFRPGPNQGPYATQQFGSAPNTYQRQEGYQQPTPQYQAPPFQQQQQQ</sequence>
<feature type="compositionally biased region" description="Polar residues" evidence="1">
    <location>
        <begin position="188"/>
        <end position="207"/>
    </location>
</feature>
<dbReference type="AlphaFoldDB" id="A0A371F8S3"/>
<dbReference type="OrthoDB" id="1305902at2759"/>
<keyword evidence="4" id="KW-1185">Reference proteome</keyword>
<proteinExistence type="predicted"/>
<dbReference type="Proteomes" id="UP000257109">
    <property type="component" value="Unassembled WGS sequence"/>
</dbReference>
<dbReference type="EMBL" id="QJKJ01010092">
    <property type="protein sequence ID" value="RDX74691.1"/>
    <property type="molecule type" value="Genomic_DNA"/>
</dbReference>
<organism evidence="3 4">
    <name type="scientific">Mucuna pruriens</name>
    <name type="common">Velvet bean</name>
    <name type="synonym">Dolichos pruriens</name>
    <dbReference type="NCBI Taxonomy" id="157652"/>
    <lineage>
        <taxon>Eukaryota</taxon>
        <taxon>Viridiplantae</taxon>
        <taxon>Streptophyta</taxon>
        <taxon>Embryophyta</taxon>
        <taxon>Tracheophyta</taxon>
        <taxon>Spermatophyta</taxon>
        <taxon>Magnoliopsida</taxon>
        <taxon>eudicotyledons</taxon>
        <taxon>Gunneridae</taxon>
        <taxon>Pentapetalae</taxon>
        <taxon>rosids</taxon>
        <taxon>fabids</taxon>
        <taxon>Fabales</taxon>
        <taxon>Fabaceae</taxon>
        <taxon>Papilionoideae</taxon>
        <taxon>50 kb inversion clade</taxon>
        <taxon>NPAAA clade</taxon>
        <taxon>indigoferoid/millettioid clade</taxon>
        <taxon>Phaseoleae</taxon>
        <taxon>Mucuna</taxon>
    </lineage>
</organism>
<evidence type="ECO:0000313" key="3">
    <source>
        <dbReference type="EMBL" id="RDX74691.1"/>
    </source>
</evidence>
<evidence type="ECO:0000313" key="4">
    <source>
        <dbReference type="Proteomes" id="UP000257109"/>
    </source>
</evidence>